<evidence type="ECO:0000313" key="3">
    <source>
        <dbReference type="Proteomes" id="UP000609064"/>
    </source>
</evidence>
<protein>
    <recommendedName>
        <fullName evidence="4">SusD/RagB family nutrient-binding outer membrane lipoprotein</fullName>
    </recommendedName>
</protein>
<accession>A0A917DTK2</accession>
<evidence type="ECO:0008006" key="4">
    <source>
        <dbReference type="Google" id="ProtNLM"/>
    </source>
</evidence>
<keyword evidence="3" id="KW-1185">Reference proteome</keyword>
<evidence type="ECO:0000256" key="1">
    <source>
        <dbReference type="SAM" id="SignalP"/>
    </source>
</evidence>
<dbReference type="EMBL" id="BMKK01000006">
    <property type="protein sequence ID" value="GGD65794.1"/>
    <property type="molecule type" value="Genomic_DNA"/>
</dbReference>
<dbReference type="Pfam" id="PF12771">
    <property type="entry name" value="SusD-like_2"/>
    <property type="match status" value="1"/>
</dbReference>
<feature type="signal peptide" evidence="1">
    <location>
        <begin position="1"/>
        <end position="21"/>
    </location>
</feature>
<dbReference type="InterPro" id="IPR011990">
    <property type="entry name" value="TPR-like_helical_dom_sf"/>
</dbReference>
<dbReference type="Gene3D" id="1.25.40.390">
    <property type="match status" value="1"/>
</dbReference>
<dbReference type="SUPFAM" id="SSF48452">
    <property type="entry name" value="TPR-like"/>
    <property type="match status" value="1"/>
</dbReference>
<gene>
    <name evidence="2" type="ORF">GCM10011514_32310</name>
</gene>
<dbReference type="RefSeq" id="WP_188767347.1">
    <property type="nucleotide sequence ID" value="NZ_BMKK01000006.1"/>
</dbReference>
<dbReference type="InterPro" id="IPR041662">
    <property type="entry name" value="SusD-like_2"/>
</dbReference>
<evidence type="ECO:0000313" key="2">
    <source>
        <dbReference type="EMBL" id="GGD65794.1"/>
    </source>
</evidence>
<sequence length="502" mass="56374">MKKIKILALLFLSLCLGSCEKYLDINQDPSNPQVAEGHVLLPALLQSMVRGEAFDSRYIGQYIQNWHISSAGNTWDRHGYAAGSDAAGEKWRQHYYALGQNLLLQIKDGEEKGKWDYSGVAKAIQAWSWQSTTDYHGEMILKEMFEPNRYIFDYDTQEEIYAEVVRVANNALTDLNRTDGIVSTASLARGDLVYKGDRSKWIKFVYGVLARNAHHLSNKSTYNPDKVIEYVDKSFASNADNFNVPHAGTSSTDANFFGPTRNNMGSYRQSAYIVALLDGTIFKGVKDPRLALTLSPSVDGVYRGVNTTFGDPNSANANTRIPTLWNTVPGVTALTGKYMFQDKIDYPILTYSELQFIKAEALFKKGDRAKALEAYKNGITAHMNYVGVAAKDQTDYLASAAVVNVAADLKLSDIMTQKYIALWGIGCLESWVDMRRYNYSSDVFLGFTLPVTTQLSADNNGKPAQRVRPRYNSEYVWNRNSLDLIGGNNTDYHTYELWFSKK</sequence>
<comment type="caution">
    <text evidence="2">The sequence shown here is derived from an EMBL/GenBank/DDBJ whole genome shotgun (WGS) entry which is preliminary data.</text>
</comment>
<organism evidence="2 3">
    <name type="scientific">Emticicia aquatilis</name>
    <dbReference type="NCBI Taxonomy" id="1537369"/>
    <lineage>
        <taxon>Bacteria</taxon>
        <taxon>Pseudomonadati</taxon>
        <taxon>Bacteroidota</taxon>
        <taxon>Cytophagia</taxon>
        <taxon>Cytophagales</taxon>
        <taxon>Leadbetterellaceae</taxon>
        <taxon>Emticicia</taxon>
    </lineage>
</organism>
<feature type="chain" id="PRO_5037846631" description="SusD/RagB family nutrient-binding outer membrane lipoprotein" evidence="1">
    <location>
        <begin position="22"/>
        <end position="502"/>
    </location>
</feature>
<name>A0A917DTK2_9BACT</name>
<proteinExistence type="predicted"/>
<dbReference type="Proteomes" id="UP000609064">
    <property type="component" value="Unassembled WGS sequence"/>
</dbReference>
<keyword evidence="1" id="KW-0732">Signal</keyword>
<reference evidence="2" key="2">
    <citation type="submission" date="2020-09" db="EMBL/GenBank/DDBJ databases">
        <authorList>
            <person name="Sun Q."/>
            <person name="Zhou Y."/>
        </authorList>
    </citation>
    <scope>NUCLEOTIDE SEQUENCE</scope>
    <source>
        <strain evidence="2">CGMCC 1.15958</strain>
    </source>
</reference>
<dbReference type="AlphaFoldDB" id="A0A917DTK2"/>
<reference evidence="2" key="1">
    <citation type="journal article" date="2014" name="Int. J. Syst. Evol. Microbiol.">
        <title>Complete genome sequence of Corynebacterium casei LMG S-19264T (=DSM 44701T), isolated from a smear-ripened cheese.</title>
        <authorList>
            <consortium name="US DOE Joint Genome Institute (JGI-PGF)"/>
            <person name="Walter F."/>
            <person name="Albersmeier A."/>
            <person name="Kalinowski J."/>
            <person name="Ruckert C."/>
        </authorList>
    </citation>
    <scope>NUCLEOTIDE SEQUENCE</scope>
    <source>
        <strain evidence="2">CGMCC 1.15958</strain>
    </source>
</reference>